<dbReference type="PANTHER" id="PTHR43053:SF3">
    <property type="entry name" value="ALPHA-GALACTOSIDASE C-RELATED"/>
    <property type="match status" value="1"/>
</dbReference>
<keyword evidence="2" id="KW-0326">Glycosidase</keyword>
<keyword evidence="1" id="KW-0378">Hydrolase</keyword>
<organism evidence="3 4">
    <name type="scientific">Pelolinea submarina</name>
    <dbReference type="NCBI Taxonomy" id="913107"/>
    <lineage>
        <taxon>Bacteria</taxon>
        <taxon>Bacillati</taxon>
        <taxon>Chloroflexota</taxon>
        <taxon>Anaerolineae</taxon>
        <taxon>Anaerolineales</taxon>
        <taxon>Anaerolineaceae</taxon>
        <taxon>Pelolinea</taxon>
    </lineage>
</organism>
<dbReference type="CDD" id="cd14791">
    <property type="entry name" value="GH36"/>
    <property type="match status" value="1"/>
</dbReference>
<dbReference type="GO" id="GO:0004557">
    <property type="term" value="F:alpha-galactosidase activity"/>
    <property type="evidence" value="ECO:0007669"/>
    <property type="project" value="InterPro"/>
</dbReference>
<dbReference type="Gene3D" id="3.20.20.70">
    <property type="entry name" value="Aldolase class I"/>
    <property type="match status" value="1"/>
</dbReference>
<dbReference type="EMBL" id="QUMS01000001">
    <property type="protein sequence ID" value="REG10414.1"/>
    <property type="molecule type" value="Genomic_DNA"/>
</dbReference>
<dbReference type="InterPro" id="IPR013785">
    <property type="entry name" value="Aldolase_TIM"/>
</dbReference>
<protein>
    <submittedName>
        <fullName evidence="3">Alpha-galactosidase</fullName>
    </submittedName>
</protein>
<dbReference type="Pfam" id="PF02065">
    <property type="entry name" value="Melibiase"/>
    <property type="match status" value="1"/>
</dbReference>
<dbReference type="Proteomes" id="UP000256388">
    <property type="component" value="Unassembled WGS sequence"/>
</dbReference>
<evidence type="ECO:0000256" key="1">
    <source>
        <dbReference type="ARBA" id="ARBA00022801"/>
    </source>
</evidence>
<evidence type="ECO:0000313" key="3">
    <source>
        <dbReference type="EMBL" id="REG10414.1"/>
    </source>
</evidence>
<dbReference type="OrthoDB" id="9758822at2"/>
<dbReference type="GO" id="GO:0016052">
    <property type="term" value="P:carbohydrate catabolic process"/>
    <property type="evidence" value="ECO:0007669"/>
    <property type="project" value="InterPro"/>
</dbReference>
<evidence type="ECO:0000313" key="4">
    <source>
        <dbReference type="Proteomes" id="UP000256388"/>
    </source>
</evidence>
<keyword evidence="4" id="KW-1185">Reference proteome</keyword>
<dbReference type="AlphaFoldDB" id="A0A3E0AFM9"/>
<proteinExistence type="predicted"/>
<comment type="caution">
    <text evidence="3">The sequence shown here is derived from an EMBL/GenBank/DDBJ whole genome shotgun (WGS) entry which is preliminary data.</text>
</comment>
<sequence>MRIFEYPSVQILVEEGRGSFSIVPSQAGGTQLRDCAVRILGRLVDGKPFTLQPRLTADDFLDLPGENAFSYSGTDESCGIGWRLSFQIGSDRRILMWRCEITNHSNRPVTIDRIILLEPARAGQDNVDLDAVSGKDLSFFSNGWQSWSSSGAYAANSRMRQSRLGILQEPMVLNPGTPRFHTRGKFASDFFGVLANRKTRSGLLLGFLSQREQFGTLTADLRGGAQLCLWADGDNVYLDAGAQIVTDWAVLVPIDVDAEQPLEPYLEAVAREHGLGEFPPAPAGWCSWYYYYEAISEKVIRDNFTQIRAKKDALPLNLVQIDDGFEAQVGDWLEFNNRFPNGVSGISEEISAAGFTPGLWLAPFIVHPNSRLAYEHPDWLLRKSGGKLARPGFVWNSLGAALDLTVPEAMEYTCRVVDEVVHDWGFPYLKLDFLYAAALRGVYHDRTRTRAQVLRGGMEALRRTVGEETVLLGCGAPLGSMLGLVQAMRIGADVSGYWKPTYFGISLPIRNEPHMPSARNSIQNILTRAALNRRWWVNDPDCLLVRPDSHLSLEEVQALATAIGMTGGSVLLSDDMAELPPERMELAAALLPPIQLPVQVLDWMDAETPNKLRLNLQGAAGEWFVLAAFNWEDKARLVTLEARDFRLAEETYWVRSFWDNTVRRVEAGSPLFSGTLPAHAPLLLALRPCQTGQAQYLGSSLHISQGLEVNQWSAEDGKLVCKIKANRRVQGALLDLALPGRPQKAEFNDTALNWVCLPGAVYRFRVNIDQTAEITIQY</sequence>
<dbReference type="RefSeq" id="WP_116223597.1">
    <property type="nucleotide sequence ID" value="NZ_AP018437.1"/>
</dbReference>
<dbReference type="InterPro" id="IPR002252">
    <property type="entry name" value="Glyco_hydro_36"/>
</dbReference>
<name>A0A3E0AFM9_9CHLR</name>
<gene>
    <name evidence="3" type="ORF">DFR64_0272</name>
</gene>
<dbReference type="SUPFAM" id="SSF51445">
    <property type="entry name" value="(Trans)glycosidases"/>
    <property type="match status" value="1"/>
</dbReference>
<evidence type="ECO:0000256" key="2">
    <source>
        <dbReference type="ARBA" id="ARBA00023295"/>
    </source>
</evidence>
<accession>A0A3E0AFM9</accession>
<reference evidence="3 4" key="1">
    <citation type="submission" date="2018-08" db="EMBL/GenBank/DDBJ databases">
        <title>Genomic Encyclopedia of Type Strains, Phase IV (KMG-IV): sequencing the most valuable type-strain genomes for metagenomic binning, comparative biology and taxonomic classification.</title>
        <authorList>
            <person name="Goeker M."/>
        </authorList>
    </citation>
    <scope>NUCLEOTIDE SEQUENCE [LARGE SCALE GENOMIC DNA]</scope>
    <source>
        <strain evidence="3 4">DSM 23923</strain>
    </source>
</reference>
<dbReference type="InterPro" id="IPR017853">
    <property type="entry name" value="GH"/>
</dbReference>
<dbReference type="InterPro" id="IPR050985">
    <property type="entry name" value="Alpha-glycosidase_related"/>
</dbReference>
<dbReference type="PANTHER" id="PTHR43053">
    <property type="entry name" value="GLYCOSIDASE FAMILY 31"/>
    <property type="match status" value="1"/>
</dbReference>